<feature type="transmembrane region" description="Helical" evidence="3">
    <location>
        <begin position="94"/>
        <end position="116"/>
    </location>
</feature>
<keyword evidence="3" id="KW-1133">Transmembrane helix</keyword>
<accession>A0A445EFE1</accession>
<dbReference type="CDD" id="cd11393">
    <property type="entry name" value="bHLH_AtbHLH_like"/>
    <property type="match status" value="1"/>
</dbReference>
<keyword evidence="3" id="KW-0472">Membrane</keyword>
<keyword evidence="5" id="KW-1185">Reference proteome</keyword>
<dbReference type="GO" id="GO:0003677">
    <property type="term" value="F:DNA binding"/>
    <property type="evidence" value="ECO:0007669"/>
    <property type="project" value="UniProtKB-KW"/>
</dbReference>
<comment type="caution">
    <text evidence="4">The sequence shown here is derived from an EMBL/GenBank/DDBJ whole genome shotgun (WGS) entry which is preliminary data.</text>
</comment>
<dbReference type="Gene3D" id="3.30.70.380">
    <property type="entry name" value="Ferrodoxin-fold anticodon-binding domain"/>
    <property type="match status" value="1"/>
</dbReference>
<dbReference type="EMBL" id="SDMP01000002">
    <property type="protein sequence ID" value="RYR73973.1"/>
    <property type="molecule type" value="Genomic_DNA"/>
</dbReference>
<organism evidence="4 5">
    <name type="scientific">Arachis hypogaea</name>
    <name type="common">Peanut</name>
    <dbReference type="NCBI Taxonomy" id="3818"/>
    <lineage>
        <taxon>Eukaryota</taxon>
        <taxon>Viridiplantae</taxon>
        <taxon>Streptophyta</taxon>
        <taxon>Embryophyta</taxon>
        <taxon>Tracheophyta</taxon>
        <taxon>Spermatophyta</taxon>
        <taxon>Magnoliopsida</taxon>
        <taxon>eudicotyledons</taxon>
        <taxon>Gunneridae</taxon>
        <taxon>Pentapetalae</taxon>
        <taxon>rosids</taxon>
        <taxon>fabids</taxon>
        <taxon>Fabales</taxon>
        <taxon>Fabaceae</taxon>
        <taxon>Papilionoideae</taxon>
        <taxon>50 kb inversion clade</taxon>
        <taxon>dalbergioids sensu lato</taxon>
        <taxon>Dalbergieae</taxon>
        <taxon>Pterocarpus clade</taxon>
        <taxon>Arachis</taxon>
    </lineage>
</organism>
<dbReference type="Proteomes" id="UP000289738">
    <property type="component" value="Chromosome A02"/>
</dbReference>
<dbReference type="AlphaFoldDB" id="A0A445EFE1"/>
<dbReference type="SUPFAM" id="SSF54991">
    <property type="entry name" value="Anticodon-binding domain of PheRS"/>
    <property type="match status" value="1"/>
</dbReference>
<evidence type="ECO:0000313" key="4">
    <source>
        <dbReference type="EMBL" id="RYR73973.1"/>
    </source>
</evidence>
<protein>
    <recommendedName>
        <fullName evidence="6">BHLH domain-containing protein</fullName>
    </recommendedName>
</protein>
<sequence>MLRKRGHRKKPLRRRQLHRRDRTQPWSPVSVAVLLACLCGGAARLIFSNPALVVVLLACLCRGAARLSLSRCSSPNLLEPNPGRGPARLSLSRLIFSNPALVVVLLASLCVAVLLASHPASGIKYPPCYKDIGFWINESFTENNLCELVRGIAGDLVEETDTASVLLKVIGYIRFLQSQIESFRDLHNHVKVTVLFIFWWLVIGEEELLHENCLKRKVPTSEQGSDKNNGAHNG</sequence>
<reference evidence="4 5" key="1">
    <citation type="submission" date="2019-01" db="EMBL/GenBank/DDBJ databases">
        <title>Sequencing of cultivated peanut Arachis hypogaea provides insights into genome evolution and oil improvement.</title>
        <authorList>
            <person name="Chen X."/>
        </authorList>
    </citation>
    <scope>NUCLEOTIDE SEQUENCE [LARGE SCALE GENOMIC DNA]</scope>
    <source>
        <strain evidence="5">cv. Fuhuasheng</strain>
        <tissue evidence="4">Leaves</tissue>
    </source>
</reference>
<evidence type="ECO:0000256" key="1">
    <source>
        <dbReference type="ARBA" id="ARBA00023125"/>
    </source>
</evidence>
<evidence type="ECO:0000313" key="5">
    <source>
        <dbReference type="Proteomes" id="UP000289738"/>
    </source>
</evidence>
<evidence type="ECO:0008006" key="6">
    <source>
        <dbReference type="Google" id="ProtNLM"/>
    </source>
</evidence>
<name>A0A445EFE1_ARAHY</name>
<dbReference type="InterPro" id="IPR036690">
    <property type="entry name" value="Fdx_antiC-bd_sf"/>
</dbReference>
<proteinExistence type="predicted"/>
<keyword evidence="3" id="KW-0812">Transmembrane</keyword>
<feature type="region of interest" description="Disordered" evidence="2">
    <location>
        <begin position="1"/>
        <end position="21"/>
    </location>
</feature>
<evidence type="ECO:0000256" key="3">
    <source>
        <dbReference type="SAM" id="Phobius"/>
    </source>
</evidence>
<evidence type="ECO:0000256" key="2">
    <source>
        <dbReference type="SAM" id="MobiDB-lite"/>
    </source>
</evidence>
<gene>
    <name evidence="4" type="ORF">Ahy_A02g008557</name>
</gene>
<dbReference type="STRING" id="3818.A0A445EFE1"/>
<dbReference type="InterPro" id="IPR045239">
    <property type="entry name" value="bHLH95_bHLH"/>
</dbReference>
<keyword evidence="1" id="KW-0238">DNA-binding</keyword>